<dbReference type="PANTHER" id="PTHR34219">
    <property type="entry name" value="IRON-REGULATED INNER MEMBRANE PROTEIN-RELATED"/>
    <property type="match status" value="1"/>
</dbReference>
<evidence type="ECO:0000256" key="1">
    <source>
        <dbReference type="SAM" id="Phobius"/>
    </source>
</evidence>
<name>A0ABU9LLG6_9BACL</name>
<keyword evidence="4" id="KW-1185">Reference proteome</keyword>
<dbReference type="PANTHER" id="PTHR34219:SF1">
    <property type="entry name" value="PEPSY DOMAIN-CONTAINING PROTEIN"/>
    <property type="match status" value="1"/>
</dbReference>
<dbReference type="InterPro" id="IPR005625">
    <property type="entry name" value="PepSY-ass_TM"/>
</dbReference>
<feature type="domain" description="PepSY" evidence="2">
    <location>
        <begin position="62"/>
        <end position="117"/>
    </location>
</feature>
<gene>
    <name evidence="3" type="ORF">AAF454_09355</name>
</gene>
<accession>A0ABU9LLG6</accession>
<feature type="transmembrane region" description="Helical" evidence="1">
    <location>
        <begin position="404"/>
        <end position="434"/>
    </location>
</feature>
<evidence type="ECO:0000313" key="3">
    <source>
        <dbReference type="EMBL" id="MEL5988609.1"/>
    </source>
</evidence>
<keyword evidence="1" id="KW-0472">Membrane</keyword>
<dbReference type="Pfam" id="PF03929">
    <property type="entry name" value="PepSY_TM"/>
    <property type="match status" value="1"/>
</dbReference>
<dbReference type="RefSeq" id="WP_336663829.1">
    <property type="nucleotide sequence ID" value="NZ_JBBCRB010000005.1"/>
</dbReference>
<proteinExistence type="predicted"/>
<evidence type="ECO:0000259" key="2">
    <source>
        <dbReference type="Pfam" id="PF03413"/>
    </source>
</evidence>
<feature type="transmembrane region" description="Helical" evidence="1">
    <location>
        <begin position="12"/>
        <end position="39"/>
    </location>
</feature>
<dbReference type="Pfam" id="PF03413">
    <property type="entry name" value="PepSY"/>
    <property type="match status" value="1"/>
</dbReference>
<feature type="transmembrane region" description="Helical" evidence="1">
    <location>
        <begin position="144"/>
        <end position="164"/>
    </location>
</feature>
<reference evidence="3 4" key="1">
    <citation type="submission" date="2024-04" db="EMBL/GenBank/DDBJ databases">
        <authorList>
            <person name="Wu Y.S."/>
            <person name="Zhang L."/>
        </authorList>
    </citation>
    <scope>NUCLEOTIDE SEQUENCE [LARGE SCALE GENOMIC DNA]</scope>
    <source>
        <strain evidence="3 4">KG-01</strain>
    </source>
</reference>
<keyword evidence="1" id="KW-1133">Transmembrane helix</keyword>
<feature type="transmembrane region" description="Helical" evidence="1">
    <location>
        <begin position="363"/>
        <end position="384"/>
    </location>
</feature>
<dbReference type="Proteomes" id="UP001398420">
    <property type="component" value="Unassembled WGS sequence"/>
</dbReference>
<dbReference type="InterPro" id="IPR025711">
    <property type="entry name" value="PepSY"/>
</dbReference>
<organism evidence="3 4">
    <name type="scientific">Kurthia gibsonii</name>
    <dbReference type="NCBI Taxonomy" id="33946"/>
    <lineage>
        <taxon>Bacteria</taxon>
        <taxon>Bacillati</taxon>
        <taxon>Bacillota</taxon>
        <taxon>Bacilli</taxon>
        <taxon>Bacillales</taxon>
        <taxon>Caryophanaceae</taxon>
        <taxon>Kurthia</taxon>
    </lineage>
</organism>
<protein>
    <submittedName>
        <fullName evidence="3">PepSY domain-containing protein</fullName>
    </submittedName>
</protein>
<dbReference type="EMBL" id="JBCEWA010000006">
    <property type="protein sequence ID" value="MEL5988609.1"/>
    <property type="molecule type" value="Genomic_DNA"/>
</dbReference>
<keyword evidence="1" id="KW-0812">Transmembrane</keyword>
<sequence length="447" mass="50151">MKKKTTELYKTIWRWHFYAGIFVAPFLIVLAITGGTYLFKPQIEQALYHSYYEVKEESTKMDADAQVAVVQKQYPEGTVTSFKPSSLPTRSSEVGLAEGDATYTVFLNPYNGEVIKKLDNHNRIMDRIEELHGELMVGTWGDRLVELVTCWVIVLIITGVYLWFPRKSKKEKGGTFLIRFNKGGRALRRDLHAVPAVWLTAGIAFLIATGLPWSGFWGTNFQSIVTNTGQGYPPSIWTGNPPDSVTQTKDLTKVPWAAETLEVPKSTVIPNYERVSLTTIEENAEKRGVPEGYKIVIPQTAEGVYTISAFPNKAQDEVTMHLDQYTGAVLTDYRYDNYGWMGKAIALGITLHKGTQFGLINQLISVLICIGIVLVVCSGIYLWWKRKPSHQLGAPKSGSARHAYGFYILLVVLGIIFPLVGLSLIVIFLLDFLVIRRVAKLKKFFNA</sequence>
<evidence type="ECO:0000313" key="4">
    <source>
        <dbReference type="Proteomes" id="UP001398420"/>
    </source>
</evidence>
<comment type="caution">
    <text evidence="3">The sequence shown here is derived from an EMBL/GenBank/DDBJ whole genome shotgun (WGS) entry which is preliminary data.</text>
</comment>